<keyword evidence="3" id="KW-1185">Reference proteome</keyword>
<dbReference type="Pfam" id="PF06182">
    <property type="entry name" value="ABC2_membrane_6"/>
    <property type="match status" value="1"/>
</dbReference>
<dbReference type="STRING" id="1852522.SAMN06295960_0909"/>
<keyword evidence="1" id="KW-0472">Membrane</keyword>
<name>A0A1X7IY29_9BACL</name>
<feature type="transmembrane region" description="Helical" evidence="1">
    <location>
        <begin position="144"/>
        <end position="168"/>
    </location>
</feature>
<evidence type="ECO:0000256" key="1">
    <source>
        <dbReference type="SAM" id="Phobius"/>
    </source>
</evidence>
<feature type="transmembrane region" description="Helical" evidence="1">
    <location>
        <begin position="201"/>
        <end position="220"/>
    </location>
</feature>
<proteinExistence type="predicted"/>
<gene>
    <name evidence="2" type="ORF">SAMN06295960_0909</name>
</gene>
<dbReference type="AlphaFoldDB" id="A0A1X7IY29"/>
<evidence type="ECO:0000313" key="3">
    <source>
        <dbReference type="Proteomes" id="UP000193834"/>
    </source>
</evidence>
<feature type="transmembrane region" description="Helical" evidence="1">
    <location>
        <begin position="115"/>
        <end position="132"/>
    </location>
</feature>
<evidence type="ECO:0000313" key="2">
    <source>
        <dbReference type="EMBL" id="SMG19356.1"/>
    </source>
</evidence>
<organism evidence="2 3">
    <name type="scientific">Paenibacillus aquistagni</name>
    <dbReference type="NCBI Taxonomy" id="1852522"/>
    <lineage>
        <taxon>Bacteria</taxon>
        <taxon>Bacillati</taxon>
        <taxon>Bacillota</taxon>
        <taxon>Bacilli</taxon>
        <taxon>Bacillales</taxon>
        <taxon>Paenibacillaceae</taxon>
        <taxon>Paenibacillus</taxon>
    </lineage>
</organism>
<dbReference type="OrthoDB" id="9788195at2"/>
<protein>
    <submittedName>
        <fullName evidence="2">ABC-2 type transport system permease protein</fullName>
    </submittedName>
</protein>
<dbReference type="InterPro" id="IPR010390">
    <property type="entry name" value="ABC-2_transporter-like"/>
</dbReference>
<keyword evidence="1" id="KW-0812">Transmembrane</keyword>
<reference evidence="2 3" key="1">
    <citation type="submission" date="2017-04" db="EMBL/GenBank/DDBJ databases">
        <authorList>
            <person name="Afonso C.L."/>
            <person name="Miller P.J."/>
            <person name="Scott M.A."/>
            <person name="Spackman E."/>
            <person name="Goraichik I."/>
            <person name="Dimitrov K.M."/>
            <person name="Suarez D.L."/>
            <person name="Swayne D.E."/>
        </authorList>
    </citation>
    <scope>NUCLEOTIDE SEQUENCE [LARGE SCALE GENOMIC DNA]</scope>
    <source>
        <strain evidence="2 3">11</strain>
    </source>
</reference>
<keyword evidence="1" id="KW-1133">Transmembrane helix</keyword>
<dbReference type="Proteomes" id="UP000193834">
    <property type="component" value="Unassembled WGS sequence"/>
</dbReference>
<accession>A0A1X7IY29</accession>
<dbReference type="RefSeq" id="WP_085493115.1">
    <property type="nucleotide sequence ID" value="NZ_FXAZ01000001.1"/>
</dbReference>
<feature type="transmembrane region" description="Helical" evidence="1">
    <location>
        <begin position="50"/>
        <end position="69"/>
    </location>
</feature>
<feature type="transmembrane region" description="Helical" evidence="1">
    <location>
        <begin position="21"/>
        <end position="44"/>
    </location>
</feature>
<sequence>MSLYFRYMIILLKSQLQYRASFIMLTIGQCLTPLTSLAAMYFLFERFGQIKGWTFHEVALCFAVTHIAFSMTEIFARGFDTFPSLVRDGEFDRLLLRPRSTVLQVLGSKFEFTRLGKFAFSVGLLAWAMMQMPTPWTTIKLMTLGFMIAGGVLIYLSIFMMAATLSFWTIQGIEIVNVLTDGGREMTQYPLSIYHQRIRRFFTFVVPFACVNYLPLMVLVDHKEAQSWYALLPLVSVLLLIPSIGIWRYGVRHYRSTGS</sequence>
<dbReference type="EMBL" id="FXAZ01000001">
    <property type="protein sequence ID" value="SMG19356.1"/>
    <property type="molecule type" value="Genomic_DNA"/>
</dbReference>
<dbReference type="PANTHER" id="PTHR36833">
    <property type="entry name" value="SLR0610 PROTEIN-RELATED"/>
    <property type="match status" value="1"/>
</dbReference>
<feature type="transmembrane region" description="Helical" evidence="1">
    <location>
        <begin position="226"/>
        <end position="247"/>
    </location>
</feature>
<dbReference type="PANTHER" id="PTHR36833:SF1">
    <property type="entry name" value="INTEGRAL MEMBRANE TRANSPORT PROTEIN"/>
    <property type="match status" value="1"/>
</dbReference>